<reference evidence="3" key="2">
    <citation type="journal article" date="2008" name="Nucleic Acids Res.">
        <title>The rice annotation project database (RAP-DB): 2008 update.</title>
        <authorList>
            <consortium name="The rice annotation project (RAP)"/>
        </authorList>
    </citation>
    <scope>GENOME REANNOTATION</scope>
    <source>
        <strain evidence="3">cv. Nipponbare</strain>
    </source>
</reference>
<evidence type="ECO:0000259" key="1">
    <source>
        <dbReference type="Pfam" id="PF10536"/>
    </source>
</evidence>
<sequence length="328" mass="37388">MGDPDPTEFINAETERIPFKQTKPDLAQWKSTFRSWPSKLKGYKSWYKRMVAAKRSNWEKVGIAQCLALSIADIKKDEPLLSAVGCFWSDTLNAFILRQGPMTPTLLDVKMLTGLDILSSTNPFDLDIKCSYQLNTKKKNNCWSGFIVDHRKTGLVSDEEHAAFLSLWLERFVFYGSTCAPTANFLHFAEALVRKEKIPLGRYLLGATYQMLHVSSAGILLNKPVSYGGPWWFIQLWLTIHTNTVANRPSLLESAFPKYDSNEDQSESRSCKSYREAASVYHGVKPSVEGFKTWFDIFYNNNATDVLFAYDAYTEFNLPMDLDLSQKC</sequence>
<dbReference type="Proteomes" id="UP000000763">
    <property type="component" value="Chromosome 9"/>
</dbReference>
<dbReference type="PANTHER" id="PTHR46033">
    <property type="entry name" value="PROTEIN MAIN-LIKE 2"/>
    <property type="match status" value="1"/>
</dbReference>
<protein>
    <submittedName>
        <fullName evidence="2">Aminotransferase-like protein</fullName>
    </submittedName>
</protein>
<name>Q68UQ8_ORYSJ</name>
<dbReference type="AlphaFoldDB" id="Q68UQ8"/>
<dbReference type="PANTHER" id="PTHR46033:SF65">
    <property type="entry name" value="AMINOTRANSFERASE-LIKE PLANT MOBILE DOMAIN-CONTAINING PROTEIN"/>
    <property type="match status" value="1"/>
</dbReference>
<feature type="domain" description="Aminotransferase-like plant mobile" evidence="1">
    <location>
        <begin position="62"/>
        <end position="260"/>
    </location>
</feature>
<proteinExistence type="predicted"/>
<evidence type="ECO:0000313" key="3">
    <source>
        <dbReference type="Proteomes" id="UP000000763"/>
    </source>
</evidence>
<dbReference type="Pfam" id="PF10536">
    <property type="entry name" value="PMD"/>
    <property type="match status" value="1"/>
</dbReference>
<dbReference type="GO" id="GO:0008483">
    <property type="term" value="F:transaminase activity"/>
    <property type="evidence" value="ECO:0007669"/>
    <property type="project" value="UniProtKB-KW"/>
</dbReference>
<dbReference type="InterPro" id="IPR019557">
    <property type="entry name" value="AminoTfrase-like_pln_mobile"/>
</dbReference>
<dbReference type="InterPro" id="IPR044824">
    <property type="entry name" value="MAIN-like"/>
</dbReference>
<dbReference type="GO" id="GO:0010073">
    <property type="term" value="P:meristem maintenance"/>
    <property type="evidence" value="ECO:0007669"/>
    <property type="project" value="InterPro"/>
</dbReference>
<keyword evidence="2" id="KW-0808">Transferase</keyword>
<organism evidence="2 3">
    <name type="scientific">Oryza sativa subsp. japonica</name>
    <name type="common">Rice</name>
    <dbReference type="NCBI Taxonomy" id="39947"/>
    <lineage>
        <taxon>Eukaryota</taxon>
        <taxon>Viridiplantae</taxon>
        <taxon>Streptophyta</taxon>
        <taxon>Embryophyta</taxon>
        <taxon>Tracheophyta</taxon>
        <taxon>Spermatophyta</taxon>
        <taxon>Magnoliopsida</taxon>
        <taxon>Liliopsida</taxon>
        <taxon>Poales</taxon>
        <taxon>Poaceae</taxon>
        <taxon>BOP clade</taxon>
        <taxon>Oryzoideae</taxon>
        <taxon>Oryzeae</taxon>
        <taxon>Oryzinae</taxon>
        <taxon>Oryza</taxon>
        <taxon>Oryza sativa</taxon>
    </lineage>
</organism>
<keyword evidence="2" id="KW-0032">Aminotransferase</keyword>
<reference evidence="3" key="1">
    <citation type="journal article" date="2005" name="Nature">
        <title>The map-based sequence of the rice genome.</title>
        <authorList>
            <consortium name="International rice genome sequencing project (IRGSP)"/>
            <person name="Matsumoto T."/>
            <person name="Wu J."/>
            <person name="Kanamori H."/>
            <person name="Katayose Y."/>
            <person name="Fujisawa M."/>
            <person name="Namiki N."/>
            <person name="Mizuno H."/>
            <person name="Yamamoto K."/>
            <person name="Antonio B.A."/>
            <person name="Baba T."/>
            <person name="Sakata K."/>
            <person name="Nagamura Y."/>
            <person name="Aoki H."/>
            <person name="Arikawa K."/>
            <person name="Arita K."/>
            <person name="Bito T."/>
            <person name="Chiden Y."/>
            <person name="Fujitsuka N."/>
            <person name="Fukunaka R."/>
            <person name="Hamada M."/>
            <person name="Harada C."/>
            <person name="Hayashi A."/>
            <person name="Hijishita S."/>
            <person name="Honda M."/>
            <person name="Hosokawa S."/>
            <person name="Ichikawa Y."/>
            <person name="Idonuma A."/>
            <person name="Iijima M."/>
            <person name="Ikeda M."/>
            <person name="Ikeno M."/>
            <person name="Ito K."/>
            <person name="Ito S."/>
            <person name="Ito T."/>
            <person name="Ito Y."/>
            <person name="Ito Y."/>
            <person name="Iwabuchi A."/>
            <person name="Kamiya K."/>
            <person name="Karasawa W."/>
            <person name="Kurita K."/>
            <person name="Katagiri S."/>
            <person name="Kikuta A."/>
            <person name="Kobayashi H."/>
            <person name="Kobayashi N."/>
            <person name="Machita K."/>
            <person name="Maehara T."/>
            <person name="Masukawa M."/>
            <person name="Mizubayashi T."/>
            <person name="Mukai Y."/>
            <person name="Nagasaki H."/>
            <person name="Nagata Y."/>
            <person name="Naito S."/>
            <person name="Nakashima M."/>
            <person name="Nakama Y."/>
            <person name="Nakamichi Y."/>
            <person name="Nakamura M."/>
            <person name="Meguro A."/>
            <person name="Negishi M."/>
            <person name="Ohta I."/>
            <person name="Ohta T."/>
            <person name="Okamoto M."/>
            <person name="Ono N."/>
            <person name="Saji S."/>
            <person name="Sakaguchi M."/>
            <person name="Sakai K."/>
            <person name="Shibata M."/>
            <person name="Shimokawa T."/>
            <person name="Song J."/>
            <person name="Takazaki Y."/>
            <person name="Terasawa K."/>
            <person name="Tsugane M."/>
            <person name="Tsuji K."/>
            <person name="Ueda S."/>
            <person name="Waki K."/>
            <person name="Yamagata H."/>
            <person name="Yamamoto M."/>
            <person name="Yamamoto S."/>
            <person name="Yamane H."/>
            <person name="Yoshiki S."/>
            <person name="Yoshihara R."/>
            <person name="Yukawa K."/>
            <person name="Zhong H."/>
            <person name="Yano M."/>
            <person name="Yuan Q."/>
            <person name="Ouyang S."/>
            <person name="Liu J."/>
            <person name="Jones K.M."/>
            <person name="Gansberger K."/>
            <person name="Moffat K."/>
            <person name="Hill J."/>
            <person name="Bera J."/>
            <person name="Fadrosh D."/>
            <person name="Jin S."/>
            <person name="Johri S."/>
            <person name="Kim M."/>
            <person name="Overton L."/>
            <person name="Reardon M."/>
            <person name="Tsitrin T."/>
            <person name="Vuong H."/>
            <person name="Weaver B."/>
            <person name="Ciecko A."/>
            <person name="Tallon L."/>
            <person name="Jackson J."/>
            <person name="Pai G."/>
            <person name="Aken S.V."/>
            <person name="Utterback T."/>
            <person name="Reidmuller S."/>
            <person name="Feldblyum T."/>
            <person name="Hsiao J."/>
            <person name="Zismann V."/>
            <person name="Iobst S."/>
            <person name="de Vazeille A.R."/>
            <person name="Buell C.R."/>
            <person name="Ying K."/>
            <person name="Li Y."/>
            <person name="Lu T."/>
            <person name="Huang Y."/>
            <person name="Zhao Q."/>
            <person name="Feng Q."/>
            <person name="Zhang L."/>
            <person name="Zhu J."/>
            <person name="Weng Q."/>
            <person name="Mu J."/>
            <person name="Lu Y."/>
            <person name="Fan D."/>
            <person name="Liu Y."/>
            <person name="Guan J."/>
            <person name="Zhang Y."/>
            <person name="Yu S."/>
            <person name="Liu X."/>
            <person name="Zhang Y."/>
            <person name="Hong G."/>
            <person name="Han B."/>
            <person name="Choisne N."/>
            <person name="Demange N."/>
            <person name="Orjeda G."/>
            <person name="Samain S."/>
            <person name="Cattolico L."/>
            <person name="Pelletier E."/>
            <person name="Couloux A."/>
            <person name="Segurens B."/>
            <person name="Wincker P."/>
            <person name="D'Hont A."/>
            <person name="Scarpelli C."/>
            <person name="Weissenbach J."/>
            <person name="Salanoubat M."/>
            <person name="Quetier F."/>
            <person name="Yu Y."/>
            <person name="Kim H.R."/>
            <person name="Rambo T."/>
            <person name="Currie J."/>
            <person name="Collura K."/>
            <person name="Luo M."/>
            <person name="Yang T."/>
            <person name="Ammiraju J.S.S."/>
            <person name="Engler F."/>
            <person name="Soderlund C."/>
            <person name="Wing R.A."/>
            <person name="Palmer L.E."/>
            <person name="de la Bastide M."/>
            <person name="Spiegel L."/>
            <person name="Nascimento L."/>
            <person name="Zutavern T."/>
            <person name="O'Shaughnessy A."/>
            <person name="Dike S."/>
            <person name="Dedhia N."/>
            <person name="Preston R."/>
            <person name="Balija V."/>
            <person name="McCombie W.R."/>
            <person name="Chow T."/>
            <person name="Chen H."/>
            <person name="Chung M."/>
            <person name="Chen C."/>
            <person name="Shaw J."/>
            <person name="Wu H."/>
            <person name="Hsiao K."/>
            <person name="Chao Y."/>
            <person name="Chu M."/>
            <person name="Cheng C."/>
            <person name="Hour A."/>
            <person name="Lee P."/>
            <person name="Lin S."/>
            <person name="Lin Y."/>
            <person name="Liou J."/>
            <person name="Liu S."/>
            <person name="Hsing Y."/>
            <person name="Raghuvanshi S."/>
            <person name="Mohanty A."/>
            <person name="Bharti A.K."/>
            <person name="Gaur A."/>
            <person name="Gupta V."/>
            <person name="Kumar D."/>
            <person name="Ravi V."/>
            <person name="Vij S."/>
            <person name="Kapur A."/>
            <person name="Khurana P."/>
            <person name="Khurana P."/>
            <person name="Khurana J.P."/>
            <person name="Tyagi A.K."/>
            <person name="Gaikwad K."/>
            <person name="Singh A."/>
            <person name="Dalal V."/>
            <person name="Srivastava S."/>
            <person name="Dixit A."/>
            <person name="Pal A.K."/>
            <person name="Ghazi I.A."/>
            <person name="Yadav M."/>
            <person name="Pandit A."/>
            <person name="Bhargava A."/>
            <person name="Sureshbabu K."/>
            <person name="Batra K."/>
            <person name="Sharma T.R."/>
            <person name="Mohapatra T."/>
            <person name="Singh N.K."/>
            <person name="Messing J."/>
            <person name="Nelson A.B."/>
            <person name="Fuks G."/>
            <person name="Kavchok S."/>
            <person name="Keizer G."/>
            <person name="Linton E."/>
            <person name="Llaca V."/>
            <person name="Song R."/>
            <person name="Tanyolac B."/>
            <person name="Young S."/>
            <person name="Ho-Il K."/>
            <person name="Hahn J.H."/>
            <person name="Sangsakoo G."/>
            <person name="Vanavichit A."/>
            <person name="de Mattos Luiz.A.T."/>
            <person name="Zimmer P.D."/>
            <person name="Malone G."/>
            <person name="Dellagostin O."/>
            <person name="de Oliveira A.C."/>
            <person name="Bevan M."/>
            <person name="Bancroft I."/>
            <person name="Minx P."/>
            <person name="Cordum H."/>
            <person name="Wilson R."/>
            <person name="Cheng Z."/>
            <person name="Jin W."/>
            <person name="Jiang J."/>
            <person name="Leong S.A."/>
            <person name="Iwama H."/>
            <person name="Gojobori T."/>
            <person name="Itoh T."/>
            <person name="Niimura Y."/>
            <person name="Fujii Y."/>
            <person name="Habara T."/>
            <person name="Sakai H."/>
            <person name="Sato Y."/>
            <person name="Wilson G."/>
            <person name="Kumar K."/>
            <person name="McCouch S."/>
            <person name="Juretic N."/>
            <person name="Hoen D."/>
            <person name="Wright S."/>
            <person name="Bruskiewich R."/>
            <person name="Bureau T."/>
            <person name="Miyao A."/>
            <person name="Hirochika H."/>
            <person name="Nishikawa T."/>
            <person name="Kadowaki K."/>
            <person name="Sugiura M."/>
            <person name="Burr B."/>
            <person name="Sasaki T."/>
        </authorList>
    </citation>
    <scope>NUCLEOTIDE SEQUENCE [LARGE SCALE GENOMIC DNA]</scope>
    <source>
        <strain evidence="3">cv. Nipponbare</strain>
    </source>
</reference>
<dbReference type="EMBL" id="AP005560">
    <property type="protein sequence ID" value="BAD36822.1"/>
    <property type="molecule type" value="Genomic_DNA"/>
</dbReference>
<gene>
    <name evidence="2" type="primary">OJ1178_D01.21</name>
</gene>
<accession>Q68UQ8</accession>
<evidence type="ECO:0000313" key="2">
    <source>
        <dbReference type="EMBL" id="BAD36822.1"/>
    </source>
</evidence>